<keyword evidence="4" id="KW-0812">Transmembrane</keyword>
<comment type="similarity">
    <text evidence="9">Belongs to the PpiD chaperone family.</text>
</comment>
<evidence type="ECO:0000256" key="3">
    <source>
        <dbReference type="ARBA" id="ARBA00022519"/>
    </source>
</evidence>
<dbReference type="InterPro" id="IPR046357">
    <property type="entry name" value="PPIase_dom_sf"/>
</dbReference>
<evidence type="ECO:0000256" key="11">
    <source>
        <dbReference type="ARBA" id="ARBA00042775"/>
    </source>
</evidence>
<keyword evidence="2" id="KW-1003">Cell membrane</keyword>
<feature type="domain" description="PpiC" evidence="13">
    <location>
        <begin position="248"/>
        <end position="351"/>
    </location>
</feature>
<evidence type="ECO:0000313" key="14">
    <source>
        <dbReference type="EMBL" id="GHD57361.1"/>
    </source>
</evidence>
<keyword evidence="5" id="KW-1133">Transmembrane helix</keyword>
<dbReference type="PROSITE" id="PS01096">
    <property type="entry name" value="PPIC_PPIASE_1"/>
    <property type="match status" value="1"/>
</dbReference>
<dbReference type="Gene3D" id="3.10.50.40">
    <property type="match status" value="1"/>
</dbReference>
<evidence type="ECO:0000256" key="8">
    <source>
        <dbReference type="ARBA" id="ARBA00023235"/>
    </source>
</evidence>
<name>A0ABQ3GW73_9NEIS</name>
<dbReference type="Pfam" id="PF13624">
    <property type="entry name" value="SurA_N_3"/>
    <property type="match status" value="1"/>
</dbReference>
<evidence type="ECO:0000256" key="1">
    <source>
        <dbReference type="ARBA" id="ARBA00004382"/>
    </source>
</evidence>
<keyword evidence="6" id="KW-0472">Membrane</keyword>
<evidence type="ECO:0000256" key="6">
    <source>
        <dbReference type="ARBA" id="ARBA00023136"/>
    </source>
</evidence>
<comment type="caution">
    <text evidence="14">The sequence shown here is derived from an EMBL/GenBank/DDBJ whole genome shotgun (WGS) entry which is preliminary data.</text>
</comment>
<evidence type="ECO:0000259" key="13">
    <source>
        <dbReference type="PROSITE" id="PS50198"/>
    </source>
</evidence>
<keyword evidence="15" id="KW-1185">Reference proteome</keyword>
<dbReference type="InterPro" id="IPR027304">
    <property type="entry name" value="Trigger_fact/SurA_dom_sf"/>
</dbReference>
<dbReference type="Proteomes" id="UP000604737">
    <property type="component" value="Unassembled WGS sequence"/>
</dbReference>
<evidence type="ECO:0000256" key="7">
    <source>
        <dbReference type="ARBA" id="ARBA00023186"/>
    </source>
</evidence>
<evidence type="ECO:0000256" key="9">
    <source>
        <dbReference type="ARBA" id="ARBA00038408"/>
    </source>
</evidence>
<reference evidence="15" key="1">
    <citation type="journal article" date="2019" name="Int. J. Syst. Evol. Microbiol.">
        <title>The Global Catalogue of Microorganisms (GCM) 10K type strain sequencing project: providing services to taxonomists for standard genome sequencing and annotation.</title>
        <authorList>
            <consortium name="The Broad Institute Genomics Platform"/>
            <consortium name="The Broad Institute Genome Sequencing Center for Infectious Disease"/>
            <person name="Wu L."/>
            <person name="Ma J."/>
        </authorList>
    </citation>
    <scope>NUCLEOTIDE SEQUENCE [LARGE SCALE GENOMIC DNA]</scope>
    <source>
        <strain evidence="15">KCTC 23701</strain>
    </source>
</reference>
<gene>
    <name evidence="14" type="ORF">GCM10007350_05930</name>
</gene>
<dbReference type="InterPro" id="IPR000297">
    <property type="entry name" value="PPIase_PpiC"/>
</dbReference>
<evidence type="ECO:0000256" key="5">
    <source>
        <dbReference type="ARBA" id="ARBA00022989"/>
    </source>
</evidence>
<keyword evidence="7" id="KW-0143">Chaperone</keyword>
<keyword evidence="8 12" id="KW-0413">Isomerase</keyword>
<dbReference type="Gene3D" id="1.10.4030.10">
    <property type="entry name" value="Porin chaperone SurA, peptide-binding domain"/>
    <property type="match status" value="1"/>
</dbReference>
<dbReference type="InterPro" id="IPR023058">
    <property type="entry name" value="PPIase_PpiC_CS"/>
</dbReference>
<evidence type="ECO:0000256" key="2">
    <source>
        <dbReference type="ARBA" id="ARBA00022475"/>
    </source>
</evidence>
<protein>
    <recommendedName>
        <fullName evidence="10">Periplasmic chaperone PpiD</fullName>
    </recommendedName>
    <alternativeName>
        <fullName evidence="11">Periplasmic folding chaperone</fullName>
    </alternativeName>
</protein>
<dbReference type="EMBL" id="BMYO01000001">
    <property type="protein sequence ID" value="GHD57361.1"/>
    <property type="molecule type" value="Genomic_DNA"/>
</dbReference>
<dbReference type="RefSeq" id="WP_189458639.1">
    <property type="nucleotide sequence ID" value="NZ_BMYO01000001.1"/>
</dbReference>
<evidence type="ECO:0000256" key="4">
    <source>
        <dbReference type="ARBA" id="ARBA00022692"/>
    </source>
</evidence>
<dbReference type="GO" id="GO:0016853">
    <property type="term" value="F:isomerase activity"/>
    <property type="evidence" value="ECO:0007669"/>
    <property type="project" value="UniProtKB-KW"/>
</dbReference>
<evidence type="ECO:0000256" key="12">
    <source>
        <dbReference type="PROSITE-ProRule" id="PRU00278"/>
    </source>
</evidence>
<evidence type="ECO:0000256" key="10">
    <source>
        <dbReference type="ARBA" id="ARBA00040743"/>
    </source>
</evidence>
<accession>A0ABQ3GW73</accession>
<dbReference type="InterPro" id="IPR052029">
    <property type="entry name" value="PpiD_chaperone"/>
</dbReference>
<comment type="subcellular location">
    <subcellularLocation>
        <location evidence="1">Cell inner membrane</location>
        <topology evidence="1">Single-pass type II membrane protein</topology>
        <orientation evidence="1">Periplasmic side</orientation>
    </subcellularLocation>
</comment>
<dbReference type="SUPFAM" id="SSF109998">
    <property type="entry name" value="Triger factor/SurA peptide-binding domain-like"/>
    <property type="match status" value="1"/>
</dbReference>
<keyword evidence="3" id="KW-0997">Cell inner membrane</keyword>
<keyword evidence="12" id="KW-0697">Rotamase</keyword>
<proteinExistence type="inferred from homology"/>
<organism evidence="14 15">
    <name type="scientific">Jeongeupia chitinilytica</name>
    <dbReference type="NCBI Taxonomy" id="1041641"/>
    <lineage>
        <taxon>Bacteria</taxon>
        <taxon>Pseudomonadati</taxon>
        <taxon>Pseudomonadota</taxon>
        <taxon>Betaproteobacteria</taxon>
        <taxon>Neisseriales</taxon>
        <taxon>Chitinibacteraceae</taxon>
        <taxon>Jeongeupia</taxon>
    </lineage>
</organism>
<dbReference type="PANTHER" id="PTHR47529">
    <property type="entry name" value="PEPTIDYL-PROLYL CIS-TRANS ISOMERASE D"/>
    <property type="match status" value="1"/>
</dbReference>
<dbReference type="Pfam" id="PF00639">
    <property type="entry name" value="Rotamase"/>
    <property type="match status" value="1"/>
</dbReference>
<evidence type="ECO:0000313" key="15">
    <source>
        <dbReference type="Proteomes" id="UP000604737"/>
    </source>
</evidence>
<sequence length="613" mass="67220">MFDLVQKNKTAVQVVLGLVALGLVVGFGVSGYSAMQGGDDFYAKVDGSRITEREVAQATSGRPVSNEEKPKVVEQLVQQRLLLQAAAKQNFAATDAELQKAIMAIPAFQENGQFSPKRYEELLAAQQMTVAQFEERLRDDIALRQLLSAFVSGNFQSQRTMDRMAKLLGEKRTVSVALLKPENYLAQVNVSDAEIKQYYDKHQQELKTPEMVKLAYVVLSQADLAQAQTVSDAEVQQYFDAHKADLGKEERRAAHILIAVPKGAGAEQVAAAKAKAETVLKDVRANPARFAELAKQYSQDPGSAEQGGDLGWFGPGAMVKPFDDAVFKLEKGQLSGVVQSDFGFHIIKLEDVRGRTLADLKPEIEQKLKLQKAQTTFQSQLEKFNEVVYQQGSSLQPAADQFKLQVQQSGWVTRQGAQDPQLNNPKLFDAVFSDDVLKGKHNTEAIEVAPGTVVSARIVEHKPAAVPPLATVSAELSAKLKQEKTLKLAQDDGARKLAALQKGETVAADWQPGGELNRGEQRGIDPQTLNAVFRAPADKLPAYVGNVVPQQGYVLFRVEKSTPAPQLDPQLLQRMREGLGQMYGQVEIANYIDSLRKSAKIEYGRALQAKPAQ</sequence>
<dbReference type="PANTHER" id="PTHR47529:SF1">
    <property type="entry name" value="PERIPLASMIC CHAPERONE PPID"/>
    <property type="match status" value="1"/>
</dbReference>
<dbReference type="SUPFAM" id="SSF54534">
    <property type="entry name" value="FKBP-like"/>
    <property type="match status" value="1"/>
</dbReference>
<dbReference type="PROSITE" id="PS50198">
    <property type="entry name" value="PPIC_PPIASE_2"/>
    <property type="match status" value="1"/>
</dbReference>